<feature type="transmembrane region" description="Helical" evidence="7">
    <location>
        <begin position="88"/>
        <end position="113"/>
    </location>
</feature>
<sequence length="311" mass="34180">MTATQDTKTLPVAPVATARRRGIRRGHLPLALLLIAPAVAGFLVFFAYPTVQGIYYSFTDFHVLSAPNWVGLDNFRQLLGDDVFWHSLWVTVYFVLLSVVFGILISLVTAVIMHRLTKSTVIRGIILLPFLISGVVAAMTWSWMLDPGLGIVNSFFIKFTGHPLLFFGDSALAVPSLAAISVWKSMGYNAILIFAGLQTIPATLYEAGRVDGASEFQMFCKLTVPLLRNILVMVVILTVIGSFQVFDIVQVTTKGGPQNASLVLQMYIYNKAFSQFDFGYAATMSLALFAMLIAITFTQLKMTRAGESDLN</sequence>
<keyword evidence="6 7" id="KW-0472">Membrane</keyword>
<evidence type="ECO:0000256" key="1">
    <source>
        <dbReference type="ARBA" id="ARBA00004651"/>
    </source>
</evidence>
<evidence type="ECO:0000256" key="3">
    <source>
        <dbReference type="ARBA" id="ARBA00022475"/>
    </source>
</evidence>
<dbReference type="InterPro" id="IPR035906">
    <property type="entry name" value="MetI-like_sf"/>
</dbReference>
<dbReference type="PROSITE" id="PS50928">
    <property type="entry name" value="ABC_TM1"/>
    <property type="match status" value="1"/>
</dbReference>
<dbReference type="RefSeq" id="WP_221337898.1">
    <property type="nucleotide sequence ID" value="NZ_BAAAWY010000008.1"/>
</dbReference>
<keyword evidence="9" id="KW-0762">Sugar transport</keyword>
<dbReference type="Proteomes" id="UP000585638">
    <property type="component" value="Unassembled WGS sequence"/>
</dbReference>
<evidence type="ECO:0000313" key="10">
    <source>
        <dbReference type="Proteomes" id="UP000585638"/>
    </source>
</evidence>
<name>A0A7W9KCM8_9PSEU</name>
<evidence type="ECO:0000256" key="6">
    <source>
        <dbReference type="ARBA" id="ARBA00023136"/>
    </source>
</evidence>
<gene>
    <name evidence="9" type="ORF">BJ998_001277</name>
</gene>
<protein>
    <submittedName>
        <fullName evidence="9">Multiple sugar transport system permease protein</fullName>
    </submittedName>
</protein>
<dbReference type="PANTHER" id="PTHR30193:SF41">
    <property type="entry name" value="DIACETYLCHITOBIOSE UPTAKE SYSTEM PERMEASE PROTEIN NGCF"/>
    <property type="match status" value="1"/>
</dbReference>
<proteinExistence type="inferred from homology"/>
<evidence type="ECO:0000256" key="7">
    <source>
        <dbReference type="RuleBase" id="RU363032"/>
    </source>
</evidence>
<feature type="transmembrane region" description="Helical" evidence="7">
    <location>
        <begin position="226"/>
        <end position="246"/>
    </location>
</feature>
<comment type="similarity">
    <text evidence="7">Belongs to the binding-protein-dependent transport system permease family.</text>
</comment>
<keyword evidence="4 7" id="KW-0812">Transmembrane</keyword>
<accession>A0A7W9KCM8</accession>
<evidence type="ECO:0000256" key="2">
    <source>
        <dbReference type="ARBA" id="ARBA00022448"/>
    </source>
</evidence>
<organism evidence="9 10">
    <name type="scientific">Kutzneria kofuensis</name>
    <dbReference type="NCBI Taxonomy" id="103725"/>
    <lineage>
        <taxon>Bacteria</taxon>
        <taxon>Bacillati</taxon>
        <taxon>Actinomycetota</taxon>
        <taxon>Actinomycetes</taxon>
        <taxon>Pseudonocardiales</taxon>
        <taxon>Pseudonocardiaceae</taxon>
        <taxon>Kutzneria</taxon>
    </lineage>
</organism>
<feature type="transmembrane region" description="Helical" evidence="7">
    <location>
        <begin position="164"/>
        <end position="183"/>
    </location>
</feature>
<dbReference type="InterPro" id="IPR051393">
    <property type="entry name" value="ABC_transporter_permease"/>
</dbReference>
<dbReference type="Gene3D" id="1.10.3720.10">
    <property type="entry name" value="MetI-like"/>
    <property type="match status" value="1"/>
</dbReference>
<feature type="domain" description="ABC transmembrane type-1" evidence="8">
    <location>
        <begin position="84"/>
        <end position="299"/>
    </location>
</feature>
<keyword evidence="5 7" id="KW-1133">Transmembrane helix</keyword>
<dbReference type="EMBL" id="JACHIR010000001">
    <property type="protein sequence ID" value="MBB5890081.1"/>
    <property type="molecule type" value="Genomic_DNA"/>
</dbReference>
<feature type="transmembrane region" description="Helical" evidence="7">
    <location>
        <begin position="125"/>
        <end position="144"/>
    </location>
</feature>
<evidence type="ECO:0000256" key="4">
    <source>
        <dbReference type="ARBA" id="ARBA00022692"/>
    </source>
</evidence>
<dbReference type="CDD" id="cd06261">
    <property type="entry name" value="TM_PBP2"/>
    <property type="match status" value="1"/>
</dbReference>
<dbReference type="AlphaFoldDB" id="A0A7W9KCM8"/>
<feature type="transmembrane region" description="Helical" evidence="7">
    <location>
        <begin position="278"/>
        <end position="297"/>
    </location>
</feature>
<comment type="subcellular location">
    <subcellularLocation>
        <location evidence="1 7">Cell membrane</location>
        <topology evidence="1 7">Multi-pass membrane protein</topology>
    </subcellularLocation>
</comment>
<keyword evidence="2 7" id="KW-0813">Transport</keyword>
<feature type="transmembrane region" description="Helical" evidence="7">
    <location>
        <begin position="28"/>
        <end position="48"/>
    </location>
</feature>
<reference evidence="9 10" key="1">
    <citation type="submission" date="2020-08" db="EMBL/GenBank/DDBJ databases">
        <title>Sequencing the genomes of 1000 actinobacteria strains.</title>
        <authorList>
            <person name="Klenk H.-P."/>
        </authorList>
    </citation>
    <scope>NUCLEOTIDE SEQUENCE [LARGE SCALE GENOMIC DNA]</scope>
    <source>
        <strain evidence="9 10">DSM 43851</strain>
    </source>
</reference>
<evidence type="ECO:0000313" key="9">
    <source>
        <dbReference type="EMBL" id="MBB5890081.1"/>
    </source>
</evidence>
<evidence type="ECO:0000256" key="5">
    <source>
        <dbReference type="ARBA" id="ARBA00022989"/>
    </source>
</evidence>
<keyword evidence="3" id="KW-1003">Cell membrane</keyword>
<dbReference type="InterPro" id="IPR000515">
    <property type="entry name" value="MetI-like"/>
</dbReference>
<evidence type="ECO:0000259" key="8">
    <source>
        <dbReference type="PROSITE" id="PS50928"/>
    </source>
</evidence>
<dbReference type="PANTHER" id="PTHR30193">
    <property type="entry name" value="ABC TRANSPORTER PERMEASE PROTEIN"/>
    <property type="match status" value="1"/>
</dbReference>
<dbReference type="SUPFAM" id="SSF161098">
    <property type="entry name" value="MetI-like"/>
    <property type="match status" value="1"/>
</dbReference>
<dbReference type="GO" id="GO:0055085">
    <property type="term" value="P:transmembrane transport"/>
    <property type="evidence" value="ECO:0007669"/>
    <property type="project" value="InterPro"/>
</dbReference>
<dbReference type="GO" id="GO:0005886">
    <property type="term" value="C:plasma membrane"/>
    <property type="evidence" value="ECO:0007669"/>
    <property type="project" value="UniProtKB-SubCell"/>
</dbReference>
<dbReference type="Pfam" id="PF00528">
    <property type="entry name" value="BPD_transp_1"/>
    <property type="match status" value="1"/>
</dbReference>
<comment type="caution">
    <text evidence="9">The sequence shown here is derived from an EMBL/GenBank/DDBJ whole genome shotgun (WGS) entry which is preliminary data.</text>
</comment>
<keyword evidence="10" id="KW-1185">Reference proteome</keyword>